<dbReference type="EMBL" id="CP003008">
    <property type="protein sequence ID" value="AEO61333.1"/>
    <property type="molecule type" value="Genomic_DNA"/>
</dbReference>
<feature type="region of interest" description="Disordered" evidence="1">
    <location>
        <begin position="71"/>
        <end position="209"/>
    </location>
</feature>
<dbReference type="KEGG" id="mtm:MYCTH_2071385"/>
<feature type="compositionally biased region" description="Polar residues" evidence="1">
    <location>
        <begin position="225"/>
        <end position="235"/>
    </location>
</feature>
<feature type="compositionally biased region" description="Low complexity" evidence="1">
    <location>
        <begin position="193"/>
        <end position="206"/>
    </location>
</feature>
<evidence type="ECO:0000313" key="3">
    <source>
        <dbReference type="Proteomes" id="UP000007322"/>
    </source>
</evidence>
<feature type="compositionally biased region" description="Low complexity" evidence="1">
    <location>
        <begin position="83"/>
        <end position="94"/>
    </location>
</feature>
<dbReference type="HOGENOM" id="CLU_774297_0_0_1"/>
<organism evidence="2 3">
    <name type="scientific">Thermothelomyces thermophilus (strain ATCC 42464 / BCRC 31852 / DSM 1799)</name>
    <name type="common">Sporotrichum thermophile</name>
    <dbReference type="NCBI Taxonomy" id="573729"/>
    <lineage>
        <taxon>Eukaryota</taxon>
        <taxon>Fungi</taxon>
        <taxon>Dikarya</taxon>
        <taxon>Ascomycota</taxon>
        <taxon>Pezizomycotina</taxon>
        <taxon>Sordariomycetes</taxon>
        <taxon>Sordariomycetidae</taxon>
        <taxon>Sordariales</taxon>
        <taxon>Chaetomiaceae</taxon>
        <taxon>Thermothelomyces</taxon>
    </lineage>
</organism>
<dbReference type="eggNOG" id="ENOG502RJNJ">
    <property type="taxonomic scope" value="Eukaryota"/>
</dbReference>
<dbReference type="AlphaFoldDB" id="G2QP12"/>
<accession>G2QP12</accession>
<protein>
    <submittedName>
        <fullName evidence="2">Uncharacterized protein</fullName>
    </submittedName>
</protein>
<gene>
    <name evidence="2" type="ORF">MYCTH_2071385</name>
</gene>
<proteinExistence type="predicted"/>
<feature type="compositionally biased region" description="Polar residues" evidence="1">
    <location>
        <begin position="105"/>
        <end position="121"/>
    </location>
</feature>
<dbReference type="InParanoid" id="G2QP12"/>
<keyword evidence="3" id="KW-1185">Reference proteome</keyword>
<sequence>MLRPRPTVIFLTHADITEVVHRRRFRRFLEYDNDDACVTLAPTDPETTHLVKESKSSSSRTFKYDRTPEAYDSAGYISPSPPYSRIRPLTADLPLPLPAGMGAEGNTSSSPNACSSQTSSSKTRRNQQRGSVWTRQLCLRPKRSVPPAATASTNDGSRTERSRAAEQACLLSDGTDARRDAAGQSTQQHGMRSESFTTPLTPSPSSACVCSQDFDRSLRADVTDSGAQESRSDVSSPVLVMRTPGRLRVYNDSLPASSQPQTPQHLLEARHQSQLQAHYTAPVRRTSPHMLWARTTTWSRRYFGRRREPSPLGLQSPGFRGLYGSVENRDDAELGQEMAEDMTQRWGGALRPRPSSTG</sequence>
<reference evidence="2 3" key="1">
    <citation type="journal article" date="2011" name="Nat. Biotechnol.">
        <title>Comparative genomic analysis of the thermophilic biomass-degrading fungi Myceliophthora thermophila and Thielavia terrestris.</title>
        <authorList>
            <person name="Berka R.M."/>
            <person name="Grigoriev I.V."/>
            <person name="Otillar R."/>
            <person name="Salamov A."/>
            <person name="Grimwood J."/>
            <person name="Reid I."/>
            <person name="Ishmael N."/>
            <person name="John T."/>
            <person name="Darmond C."/>
            <person name="Moisan M.-C."/>
            <person name="Henrissat B."/>
            <person name="Coutinho P.M."/>
            <person name="Lombard V."/>
            <person name="Natvig D.O."/>
            <person name="Lindquist E."/>
            <person name="Schmutz J."/>
            <person name="Lucas S."/>
            <person name="Harris P."/>
            <person name="Powlowski J."/>
            <person name="Bellemare A."/>
            <person name="Taylor D."/>
            <person name="Butler G."/>
            <person name="de Vries R.P."/>
            <person name="Allijn I.E."/>
            <person name="van den Brink J."/>
            <person name="Ushinsky S."/>
            <person name="Storms R."/>
            <person name="Powell A.J."/>
            <person name="Paulsen I.T."/>
            <person name="Elbourne L.D.H."/>
            <person name="Baker S.E."/>
            <person name="Magnuson J."/>
            <person name="LaBoissiere S."/>
            <person name="Clutterbuck A.J."/>
            <person name="Martinez D."/>
            <person name="Wogulis M."/>
            <person name="de Leon A.L."/>
            <person name="Rey M.W."/>
            <person name="Tsang A."/>
        </authorList>
    </citation>
    <scope>NUCLEOTIDE SEQUENCE [LARGE SCALE GENOMIC DNA]</scope>
    <source>
        <strain evidence="3">ATCC 42464 / BCRC 31852 / DSM 1799</strain>
    </source>
</reference>
<dbReference type="OMA" id="RYLECDE"/>
<evidence type="ECO:0000313" key="2">
    <source>
        <dbReference type="EMBL" id="AEO61333.1"/>
    </source>
</evidence>
<dbReference type="Proteomes" id="UP000007322">
    <property type="component" value="Chromosome 7"/>
</dbReference>
<name>G2QP12_THET4</name>
<evidence type="ECO:0000256" key="1">
    <source>
        <dbReference type="SAM" id="MobiDB-lite"/>
    </source>
</evidence>
<dbReference type="RefSeq" id="XP_003666578.1">
    <property type="nucleotide sequence ID" value="XM_003666530.1"/>
</dbReference>
<dbReference type="OrthoDB" id="3437607at2759"/>
<feature type="region of interest" description="Disordered" evidence="1">
    <location>
        <begin position="337"/>
        <end position="358"/>
    </location>
</feature>
<dbReference type="GeneID" id="11506551"/>
<feature type="region of interest" description="Disordered" evidence="1">
    <location>
        <begin position="221"/>
        <end position="240"/>
    </location>
</feature>
<dbReference type="VEuPathDB" id="FungiDB:MYCTH_2071385"/>